<organism evidence="1 2">
    <name type="scientific">Desulfarculus baarsii (strain ATCC 33931 / DSM 2075 / LMG 7858 / VKM B-1802 / 2st14)</name>
    <dbReference type="NCBI Taxonomy" id="644282"/>
    <lineage>
        <taxon>Bacteria</taxon>
        <taxon>Pseudomonadati</taxon>
        <taxon>Thermodesulfobacteriota</taxon>
        <taxon>Desulfarculia</taxon>
        <taxon>Desulfarculales</taxon>
        <taxon>Desulfarculaceae</taxon>
        <taxon>Desulfarculus</taxon>
    </lineage>
</organism>
<proteinExistence type="predicted"/>
<dbReference type="EMBL" id="CP002085">
    <property type="protein sequence ID" value="ADK84789.1"/>
    <property type="molecule type" value="Genomic_DNA"/>
</dbReference>
<dbReference type="STRING" id="644282.Deba_1421"/>
<evidence type="ECO:0000313" key="2">
    <source>
        <dbReference type="Proteomes" id="UP000009047"/>
    </source>
</evidence>
<protein>
    <submittedName>
        <fullName evidence="1">Uncharacterized protein</fullName>
    </submittedName>
</protein>
<dbReference type="KEGG" id="dbr:Deba_1421"/>
<gene>
    <name evidence="1" type="ordered locus">Deba_1421</name>
</gene>
<dbReference type="AlphaFoldDB" id="E1QGU6"/>
<accession>E1QGU6</accession>
<dbReference type="eggNOG" id="COG2974">
    <property type="taxonomic scope" value="Bacteria"/>
</dbReference>
<dbReference type="Pfam" id="PF04381">
    <property type="entry name" value="RdgC"/>
    <property type="match status" value="1"/>
</dbReference>
<sequence>MGIFKGSATLTRYDVGGRRAEGWADFIDERVRTFAFREIENSADEQSIGWVSAADFMDTGFAYAAYALDPYIVLGLRVDKRKLPAGVLKKYHRLELRKVKQMRDGQAISREERETLKEKVRLELLRRIPPSTQTYDVVWDTGRNRVWFGGSSRSALDLFEDFFRRCFNVELTPRVPYLAARALLVEPALIERLEQAAPWDLSGGEAA</sequence>
<dbReference type="InterPro" id="IPR007476">
    <property type="entry name" value="RdgC"/>
</dbReference>
<dbReference type="Proteomes" id="UP000009047">
    <property type="component" value="Chromosome"/>
</dbReference>
<evidence type="ECO:0000313" key="1">
    <source>
        <dbReference type="EMBL" id="ADK84789.1"/>
    </source>
</evidence>
<dbReference type="GO" id="GO:0006310">
    <property type="term" value="P:DNA recombination"/>
    <property type="evidence" value="ECO:0007669"/>
    <property type="project" value="InterPro"/>
</dbReference>
<reference evidence="1 2" key="1">
    <citation type="journal article" date="2010" name="Stand. Genomic Sci.">
        <title>Complete genome sequence of Desulfarculus baarsii type strain (2st14).</title>
        <authorList>
            <person name="Sun H."/>
            <person name="Spring S."/>
            <person name="Lapidus A."/>
            <person name="Davenport K."/>
            <person name="Del Rio T.G."/>
            <person name="Tice H."/>
            <person name="Nolan M."/>
            <person name="Copeland A."/>
            <person name="Cheng J.F."/>
            <person name="Lucas S."/>
            <person name="Tapia R."/>
            <person name="Goodwin L."/>
            <person name="Pitluck S."/>
            <person name="Ivanova N."/>
            <person name="Pagani I."/>
            <person name="Mavromatis K."/>
            <person name="Ovchinnikova G."/>
            <person name="Pati A."/>
            <person name="Chen A."/>
            <person name="Palaniappan K."/>
            <person name="Hauser L."/>
            <person name="Chang Y.J."/>
            <person name="Jeffries C.D."/>
            <person name="Detter J.C."/>
            <person name="Han C."/>
            <person name="Rohde M."/>
            <person name="Brambilla E."/>
            <person name="Goker M."/>
            <person name="Woyke T."/>
            <person name="Bristow J."/>
            <person name="Eisen J.A."/>
            <person name="Markowitz V."/>
            <person name="Hugenholtz P."/>
            <person name="Kyrpides N.C."/>
            <person name="Klenk H.P."/>
            <person name="Land M."/>
        </authorList>
    </citation>
    <scope>NUCLEOTIDE SEQUENCE [LARGE SCALE GENOMIC DNA]</scope>
    <source>
        <strain evidence="2">ATCC 33931 / DSM 2075 / LMG 7858 / VKM B-1802 / 2st14</strain>
    </source>
</reference>
<dbReference type="OrthoDB" id="9793997at2"/>
<name>E1QGU6_DESB2</name>
<dbReference type="HOGENOM" id="CLU_114462_0_0_7"/>
<keyword evidence="2" id="KW-1185">Reference proteome</keyword>
<dbReference type="RefSeq" id="WP_013258242.1">
    <property type="nucleotide sequence ID" value="NC_014365.1"/>
</dbReference>